<evidence type="ECO:0000256" key="3">
    <source>
        <dbReference type="ARBA" id="ARBA00023295"/>
    </source>
</evidence>
<dbReference type="GO" id="GO:0006152">
    <property type="term" value="P:purine nucleoside catabolic process"/>
    <property type="evidence" value="ECO:0000318"/>
    <property type="project" value="GO_Central"/>
</dbReference>
<protein>
    <recommendedName>
        <fullName evidence="4">Inosine/uridine-preferring nucleoside hydrolase domain-containing protein</fullName>
    </recommendedName>
</protein>
<dbReference type="Proteomes" id="UP000001514">
    <property type="component" value="Unassembled WGS sequence"/>
</dbReference>
<dbReference type="AlphaFoldDB" id="D8RMI1"/>
<dbReference type="KEGG" id="smo:SELMODRAFT_97048"/>
<dbReference type="Gene3D" id="3.90.245.10">
    <property type="entry name" value="Ribonucleoside hydrolase-like"/>
    <property type="match status" value="1"/>
</dbReference>
<dbReference type="SUPFAM" id="SSF53590">
    <property type="entry name" value="Nucleoside hydrolase"/>
    <property type="match status" value="1"/>
</dbReference>
<dbReference type="PANTHER" id="PTHR12304:SF4">
    <property type="entry name" value="URIDINE NUCLEOSIDASE"/>
    <property type="match status" value="1"/>
</dbReference>
<dbReference type="PANTHER" id="PTHR12304">
    <property type="entry name" value="INOSINE-URIDINE PREFERRING NUCLEOSIDE HYDROLASE"/>
    <property type="match status" value="1"/>
</dbReference>
<dbReference type="eggNOG" id="KOG2938">
    <property type="taxonomic scope" value="Eukaryota"/>
</dbReference>
<dbReference type="InterPro" id="IPR036452">
    <property type="entry name" value="Ribo_hydro-like"/>
</dbReference>
<reference evidence="5 6" key="1">
    <citation type="journal article" date="2011" name="Science">
        <title>The Selaginella genome identifies genetic changes associated with the evolution of vascular plants.</title>
        <authorList>
            <person name="Banks J.A."/>
            <person name="Nishiyama T."/>
            <person name="Hasebe M."/>
            <person name="Bowman J.L."/>
            <person name="Gribskov M."/>
            <person name="dePamphilis C."/>
            <person name="Albert V.A."/>
            <person name="Aono N."/>
            <person name="Aoyama T."/>
            <person name="Ambrose B.A."/>
            <person name="Ashton N.W."/>
            <person name="Axtell M.J."/>
            <person name="Barker E."/>
            <person name="Barker M.S."/>
            <person name="Bennetzen J.L."/>
            <person name="Bonawitz N.D."/>
            <person name="Chapple C."/>
            <person name="Cheng C."/>
            <person name="Correa L.G."/>
            <person name="Dacre M."/>
            <person name="DeBarry J."/>
            <person name="Dreyer I."/>
            <person name="Elias M."/>
            <person name="Engstrom E.M."/>
            <person name="Estelle M."/>
            <person name="Feng L."/>
            <person name="Finet C."/>
            <person name="Floyd S.K."/>
            <person name="Frommer W.B."/>
            <person name="Fujita T."/>
            <person name="Gramzow L."/>
            <person name="Gutensohn M."/>
            <person name="Harholt J."/>
            <person name="Hattori M."/>
            <person name="Heyl A."/>
            <person name="Hirai T."/>
            <person name="Hiwatashi Y."/>
            <person name="Ishikawa M."/>
            <person name="Iwata M."/>
            <person name="Karol K.G."/>
            <person name="Koehler B."/>
            <person name="Kolukisaoglu U."/>
            <person name="Kubo M."/>
            <person name="Kurata T."/>
            <person name="Lalonde S."/>
            <person name="Li K."/>
            <person name="Li Y."/>
            <person name="Litt A."/>
            <person name="Lyons E."/>
            <person name="Manning G."/>
            <person name="Maruyama T."/>
            <person name="Michael T.P."/>
            <person name="Mikami K."/>
            <person name="Miyazaki S."/>
            <person name="Morinaga S."/>
            <person name="Murata T."/>
            <person name="Mueller-Roeber B."/>
            <person name="Nelson D.R."/>
            <person name="Obara M."/>
            <person name="Oguri Y."/>
            <person name="Olmstead R.G."/>
            <person name="Onodera N."/>
            <person name="Petersen B.L."/>
            <person name="Pils B."/>
            <person name="Prigge M."/>
            <person name="Rensing S.A."/>
            <person name="Riano-Pachon D.M."/>
            <person name="Roberts A.W."/>
            <person name="Sato Y."/>
            <person name="Scheller H.V."/>
            <person name="Schulz B."/>
            <person name="Schulz C."/>
            <person name="Shakirov E.V."/>
            <person name="Shibagaki N."/>
            <person name="Shinohara N."/>
            <person name="Shippen D.E."/>
            <person name="Soerensen I."/>
            <person name="Sotooka R."/>
            <person name="Sugimoto N."/>
            <person name="Sugita M."/>
            <person name="Sumikawa N."/>
            <person name="Tanurdzic M."/>
            <person name="Theissen G."/>
            <person name="Ulvskov P."/>
            <person name="Wakazuki S."/>
            <person name="Weng J.K."/>
            <person name="Willats W.W."/>
            <person name="Wipf D."/>
            <person name="Wolf P.G."/>
            <person name="Yang L."/>
            <person name="Zimmer A.D."/>
            <person name="Zhu Q."/>
            <person name="Mitros T."/>
            <person name="Hellsten U."/>
            <person name="Loque D."/>
            <person name="Otillar R."/>
            <person name="Salamov A."/>
            <person name="Schmutz J."/>
            <person name="Shapiro H."/>
            <person name="Lindquist E."/>
            <person name="Lucas S."/>
            <person name="Rokhsar D."/>
            <person name="Grigoriev I.V."/>
        </authorList>
    </citation>
    <scope>NUCLEOTIDE SEQUENCE [LARGE SCALE GENOMIC DNA]</scope>
</reference>
<evidence type="ECO:0000259" key="4">
    <source>
        <dbReference type="Pfam" id="PF01156"/>
    </source>
</evidence>
<dbReference type="Pfam" id="PF01156">
    <property type="entry name" value="IU_nuc_hydro"/>
    <property type="match status" value="1"/>
</dbReference>
<keyword evidence="2" id="KW-0378">Hydrolase</keyword>
<gene>
    <name evidence="5" type="ORF">SELMODRAFT_97048</name>
</gene>
<evidence type="ECO:0000313" key="6">
    <source>
        <dbReference type="Proteomes" id="UP000001514"/>
    </source>
</evidence>
<evidence type="ECO:0000313" key="5">
    <source>
        <dbReference type="EMBL" id="EFJ26538.1"/>
    </source>
</evidence>
<dbReference type="InterPro" id="IPR001910">
    <property type="entry name" value="Inosine/uridine_hydrolase_dom"/>
</dbReference>
<keyword evidence="3" id="KW-0326">Glycosidase</keyword>
<dbReference type="OMA" id="NVEHIHA"/>
<dbReference type="EMBL" id="GL377584">
    <property type="protein sequence ID" value="EFJ26538.1"/>
    <property type="molecule type" value="Genomic_DNA"/>
</dbReference>
<feature type="domain" description="Inosine/uridine-preferring nucleoside hydrolase" evidence="4">
    <location>
        <begin position="20"/>
        <end position="322"/>
    </location>
</feature>
<keyword evidence="6" id="KW-1185">Reference proteome</keyword>
<dbReference type="STRING" id="88036.D8RMI1"/>
<evidence type="ECO:0000256" key="1">
    <source>
        <dbReference type="ARBA" id="ARBA00009176"/>
    </source>
</evidence>
<dbReference type="OrthoDB" id="432381at2759"/>
<accession>D8RMI1</accession>
<proteinExistence type="inferred from homology"/>
<evidence type="ECO:0000256" key="2">
    <source>
        <dbReference type="ARBA" id="ARBA00022801"/>
    </source>
</evidence>
<dbReference type="GO" id="GO:0008477">
    <property type="term" value="F:purine nucleosidase activity"/>
    <property type="evidence" value="ECO:0000318"/>
    <property type="project" value="GO_Central"/>
</dbReference>
<organism evidence="6">
    <name type="scientific">Selaginella moellendorffii</name>
    <name type="common">Spikemoss</name>
    <dbReference type="NCBI Taxonomy" id="88036"/>
    <lineage>
        <taxon>Eukaryota</taxon>
        <taxon>Viridiplantae</taxon>
        <taxon>Streptophyta</taxon>
        <taxon>Embryophyta</taxon>
        <taxon>Tracheophyta</taxon>
        <taxon>Lycopodiopsida</taxon>
        <taxon>Selaginellales</taxon>
        <taxon>Selaginellaceae</taxon>
        <taxon>Selaginella</taxon>
    </lineage>
</organism>
<dbReference type="CDD" id="cd02650">
    <property type="entry name" value="nuc_hydro_CaPnhB"/>
    <property type="match status" value="1"/>
</dbReference>
<dbReference type="HOGENOM" id="CLU_036838_2_1_1"/>
<dbReference type="FunCoup" id="D8RMI1">
    <property type="interactions" value="1030"/>
</dbReference>
<dbReference type="InterPro" id="IPR023186">
    <property type="entry name" value="IUNH"/>
</dbReference>
<sequence>MPERCDDEGIAFGRSRKTKIIIDADPGIDAAMAIIMALRSPEVEVIGITTIFGSAHTPDVTRNALHLLEVMGSTHVPVAEGNIKPMAGGVPYIQDFANGLDGLGNIATAEPATKKSAMSACDFLVDTVSKYPGEITIVALGPLTNLSQAFQKEECVVKLVARVVVLGGSFFSSGNANPASEANVICDPEAADMVFSSGARITVIGINVSTQVVLEGRDLSKLSDSSTESKRSLHEMCKLYREWHKKSDLFDGIYVHGPTCLAALIAPSYFSYKSGALRVETLGVCRGYTLFDMGLKKWNGLNPWVGRPHVDVAWTVDASKVLELVLERLIHTDT</sequence>
<dbReference type="Gramene" id="EFJ26538">
    <property type="protein sequence ID" value="EFJ26538"/>
    <property type="gene ID" value="SELMODRAFT_97048"/>
</dbReference>
<name>D8RMI1_SELML</name>
<dbReference type="InParanoid" id="D8RMI1"/>
<dbReference type="GO" id="GO:0005829">
    <property type="term" value="C:cytosol"/>
    <property type="evidence" value="ECO:0000318"/>
    <property type="project" value="GO_Central"/>
</dbReference>
<comment type="similarity">
    <text evidence="1">Belongs to the IUNH family.</text>
</comment>